<dbReference type="EMBL" id="BK014975">
    <property type="protein sequence ID" value="DAD85171.1"/>
    <property type="molecule type" value="Genomic_DNA"/>
</dbReference>
<protein>
    <submittedName>
        <fullName evidence="1">Uncharacterized protein</fullName>
    </submittedName>
</protein>
<name>A0A8S5MT95_9CAUD</name>
<sequence length="34" mass="3975">MEHFSIYLKIHDTPLLVFDNTILSQRIINSNTLS</sequence>
<reference evidence="1" key="1">
    <citation type="journal article" date="2021" name="Proc. Natl. Acad. Sci. U.S.A.">
        <title>A Catalog of Tens of Thousands of Viruses from Human Metagenomes Reveals Hidden Associations with Chronic Diseases.</title>
        <authorList>
            <person name="Tisza M.J."/>
            <person name="Buck C.B."/>
        </authorList>
    </citation>
    <scope>NUCLEOTIDE SEQUENCE</scope>
    <source>
        <strain evidence="1">CtwV53</strain>
    </source>
</reference>
<organism evidence="1">
    <name type="scientific">Podoviridae sp. ctwV53</name>
    <dbReference type="NCBI Taxonomy" id="2826587"/>
    <lineage>
        <taxon>Viruses</taxon>
        <taxon>Duplodnaviria</taxon>
        <taxon>Heunggongvirae</taxon>
        <taxon>Uroviricota</taxon>
        <taxon>Caudoviricetes</taxon>
    </lineage>
</organism>
<accession>A0A8S5MT95</accession>
<proteinExistence type="predicted"/>
<evidence type="ECO:0000313" key="1">
    <source>
        <dbReference type="EMBL" id="DAD85171.1"/>
    </source>
</evidence>